<evidence type="ECO:0000256" key="14">
    <source>
        <dbReference type="ARBA" id="ARBA00025153"/>
    </source>
</evidence>
<keyword evidence="23" id="KW-1185">Reference proteome</keyword>
<dbReference type="Pfam" id="PF03853">
    <property type="entry name" value="YjeF_N"/>
    <property type="match status" value="1"/>
</dbReference>
<comment type="function">
    <text evidence="14 19">Bifunctional enzyme that catalyzes the epimerization of the S- and R-forms of NAD(P)HX and the dehydration of the S-form of NAD(P)HX at the expense of ADP, which is converted to AMP. This allows the repair of both epimers of NAD(P)HX, a damaged form of NAD(P)H that is a result of enzymatic or heat-dependent hydration.</text>
</comment>
<evidence type="ECO:0000313" key="23">
    <source>
        <dbReference type="Proteomes" id="UP000746471"/>
    </source>
</evidence>
<accession>A0ABS5PPN0</accession>
<feature type="domain" description="YjeF N-terminal" evidence="21">
    <location>
        <begin position="9"/>
        <end position="220"/>
    </location>
</feature>
<evidence type="ECO:0000256" key="10">
    <source>
        <dbReference type="ARBA" id="ARBA00023027"/>
    </source>
</evidence>
<feature type="binding site" evidence="17">
    <location>
        <position position="453"/>
    </location>
    <ligand>
        <name>AMP</name>
        <dbReference type="ChEBI" id="CHEBI:456215"/>
    </ligand>
</feature>
<comment type="similarity">
    <text evidence="18">Belongs to the NnrE/AIBP family.</text>
</comment>
<evidence type="ECO:0000256" key="11">
    <source>
        <dbReference type="ARBA" id="ARBA00023235"/>
    </source>
</evidence>
<dbReference type="Gene3D" id="3.40.1190.20">
    <property type="match status" value="1"/>
</dbReference>
<comment type="cofactor">
    <cofactor evidence="18 19">
        <name>K(+)</name>
        <dbReference type="ChEBI" id="CHEBI:29103"/>
    </cofactor>
    <text evidence="18 19">Binds 1 potassium ion per subunit.</text>
</comment>
<dbReference type="PIRSF" id="PIRSF017184">
    <property type="entry name" value="Nnr"/>
    <property type="match status" value="1"/>
</dbReference>
<dbReference type="HAMAP" id="MF_01966">
    <property type="entry name" value="NADHX_epimerase"/>
    <property type="match status" value="1"/>
</dbReference>
<feature type="binding site" evidence="18">
    <location>
        <position position="59"/>
    </location>
    <ligand>
        <name>K(+)</name>
        <dbReference type="ChEBI" id="CHEBI:29103"/>
    </ligand>
</feature>
<reference evidence="22 23" key="1">
    <citation type="submission" date="2021-05" db="EMBL/GenBank/DDBJ databases">
        <title>Fusibacter ferrireducens sp. nov., an anaerobic, sulfur- and Fe-reducing bacterium isolated from the mangrove sediment.</title>
        <authorList>
            <person name="Qiu D."/>
        </authorList>
    </citation>
    <scope>NUCLEOTIDE SEQUENCE [LARGE SCALE GENOMIC DNA]</scope>
    <source>
        <strain evidence="22 23">DSM 12116</strain>
    </source>
</reference>
<gene>
    <name evidence="18" type="primary">nnrE</name>
    <name evidence="17" type="synonym">nnrD</name>
    <name evidence="22" type="ORF">KHM83_10005</name>
</gene>
<dbReference type="InterPro" id="IPR036652">
    <property type="entry name" value="YjeF_N_dom_sf"/>
</dbReference>
<evidence type="ECO:0000256" key="6">
    <source>
        <dbReference type="ARBA" id="ARBA00022741"/>
    </source>
</evidence>
<keyword evidence="10 17" id="KW-0520">NAD</keyword>
<feature type="binding site" evidence="18">
    <location>
        <begin position="58"/>
        <end position="62"/>
    </location>
    <ligand>
        <name>(6S)-NADPHX</name>
        <dbReference type="ChEBI" id="CHEBI:64076"/>
    </ligand>
</feature>
<dbReference type="InterPro" id="IPR004443">
    <property type="entry name" value="YjeF_N_dom"/>
</dbReference>
<comment type="catalytic activity">
    <reaction evidence="2 18 19">
        <text>(6R)-NADPHX = (6S)-NADPHX</text>
        <dbReference type="Rhea" id="RHEA:32227"/>
        <dbReference type="ChEBI" id="CHEBI:64076"/>
        <dbReference type="ChEBI" id="CHEBI:64077"/>
        <dbReference type="EC" id="5.1.99.6"/>
    </reaction>
</comment>
<comment type="similarity">
    <text evidence="3 19">In the N-terminal section; belongs to the NnrE/AIBP family.</text>
</comment>
<evidence type="ECO:0000256" key="3">
    <source>
        <dbReference type="ARBA" id="ARBA00006001"/>
    </source>
</evidence>
<dbReference type="NCBIfam" id="TIGR00197">
    <property type="entry name" value="yjeF_nterm"/>
    <property type="match status" value="1"/>
</dbReference>
<evidence type="ECO:0000259" key="21">
    <source>
        <dbReference type="PROSITE" id="PS51385"/>
    </source>
</evidence>
<keyword evidence="12 17" id="KW-0456">Lyase</keyword>
<evidence type="ECO:0000256" key="15">
    <source>
        <dbReference type="ARBA" id="ARBA00048238"/>
    </source>
</evidence>
<dbReference type="CDD" id="cd01171">
    <property type="entry name" value="YXKO-related"/>
    <property type="match status" value="1"/>
</dbReference>
<evidence type="ECO:0000256" key="2">
    <source>
        <dbReference type="ARBA" id="ARBA00000909"/>
    </source>
</evidence>
<dbReference type="SUPFAM" id="SSF64153">
    <property type="entry name" value="YjeF N-terminal domain-like"/>
    <property type="match status" value="1"/>
</dbReference>
<dbReference type="EMBL" id="JAHBCL010000015">
    <property type="protein sequence ID" value="MBS7527013.1"/>
    <property type="molecule type" value="Genomic_DNA"/>
</dbReference>
<dbReference type="InterPro" id="IPR029056">
    <property type="entry name" value="Ribokinase-like"/>
</dbReference>
<dbReference type="PROSITE" id="PS51385">
    <property type="entry name" value="YJEF_N"/>
    <property type="match status" value="1"/>
</dbReference>
<evidence type="ECO:0000256" key="12">
    <source>
        <dbReference type="ARBA" id="ARBA00023239"/>
    </source>
</evidence>
<dbReference type="SUPFAM" id="SSF53613">
    <property type="entry name" value="Ribokinase-like"/>
    <property type="match status" value="1"/>
</dbReference>
<dbReference type="InterPro" id="IPR000631">
    <property type="entry name" value="CARKD"/>
</dbReference>
<dbReference type="PANTHER" id="PTHR12592:SF0">
    <property type="entry name" value="ATP-DEPENDENT (S)-NAD(P)H-HYDRATE DEHYDRATASE"/>
    <property type="match status" value="1"/>
</dbReference>
<comment type="caution">
    <text evidence="22">The sequence shown here is derived from an EMBL/GenBank/DDBJ whole genome shotgun (WGS) entry which is preliminary data.</text>
</comment>
<name>A0ABS5PPN0_9FIRM</name>
<evidence type="ECO:0000256" key="17">
    <source>
        <dbReference type="HAMAP-Rule" id="MF_01965"/>
    </source>
</evidence>
<feature type="binding site" evidence="17">
    <location>
        <position position="336"/>
    </location>
    <ligand>
        <name>(6S)-NADPHX</name>
        <dbReference type="ChEBI" id="CHEBI:64076"/>
    </ligand>
</feature>
<comment type="cofactor">
    <cofactor evidence="17">
        <name>Mg(2+)</name>
        <dbReference type="ChEBI" id="CHEBI:18420"/>
    </cofactor>
</comment>
<keyword evidence="11 18" id="KW-0413">Isomerase</keyword>
<dbReference type="PROSITE" id="PS01050">
    <property type="entry name" value="YJEF_C_2"/>
    <property type="match status" value="1"/>
</dbReference>
<comment type="similarity">
    <text evidence="4 19">In the C-terminal section; belongs to the NnrD/CARKD family.</text>
</comment>
<sequence>MKIALEQDIRKIDHTASKKYHVPSIVLMENSGIALAEEVQKQYHSPKQRIIIVVGMGNNGGDGMVCARHLFNQGKTVIVFLVGNTKKLSPDAALNYEMLKPLDIRMEAINEINGVKKMGKMIWPDDIVVDCLFGIGLKRDVDGVCEFVINEINQSQGYVIACDIPSGINASDGSVMKTAVRADKTVAICLPKVGNIMFPGADYNGELVVKRIGLSDKLIGEMGIPYQTISESDVRRIIPKRQMNSHKGTYGKASLIAGSFGMTGAAILAAKASLRSGIGLLKLVIPESLHTIITTNVPEVVTVPLMETRRGVFGINQVEKLIQNCKGSDVVAIGPGCGQNAEMIEVVRQLITQVDKPLVIDADGLNTLSKNVELLANRVNGIVITPHPGEMSRLTGLTIEAINQHPIDTATEFAVKWQIVVVLKGARTVVALPDGSVYVNLTGNPGMATAGSGDVLTGIITSLIAQGMTLANAAIAGVFLHGYSGDIMAVQRGEHGLIAGDLIEGITQAFNALLKQSI</sequence>
<evidence type="ECO:0000256" key="4">
    <source>
        <dbReference type="ARBA" id="ARBA00009524"/>
    </source>
</evidence>
<dbReference type="InterPro" id="IPR030677">
    <property type="entry name" value="Nnr"/>
</dbReference>
<feature type="binding site" evidence="18">
    <location>
        <begin position="134"/>
        <end position="140"/>
    </location>
    <ligand>
        <name>(6S)-NADPHX</name>
        <dbReference type="ChEBI" id="CHEBI:64076"/>
    </ligand>
</feature>
<comment type="catalytic activity">
    <reaction evidence="15 17 19">
        <text>(6S)-NADHX + ADP = AMP + phosphate + NADH + H(+)</text>
        <dbReference type="Rhea" id="RHEA:32223"/>
        <dbReference type="ChEBI" id="CHEBI:15378"/>
        <dbReference type="ChEBI" id="CHEBI:43474"/>
        <dbReference type="ChEBI" id="CHEBI:57945"/>
        <dbReference type="ChEBI" id="CHEBI:64074"/>
        <dbReference type="ChEBI" id="CHEBI:456215"/>
        <dbReference type="ChEBI" id="CHEBI:456216"/>
        <dbReference type="EC" id="4.2.1.136"/>
    </reaction>
</comment>
<feature type="binding site" evidence="17">
    <location>
        <position position="265"/>
    </location>
    <ligand>
        <name>(6S)-NADPHX</name>
        <dbReference type="ChEBI" id="CHEBI:64076"/>
    </ligand>
</feature>
<comment type="caution">
    <text evidence="18">Lacks conserved residue(s) required for the propagation of feature annotation.</text>
</comment>
<dbReference type="NCBIfam" id="TIGR00196">
    <property type="entry name" value="yjeF_cterm"/>
    <property type="match status" value="1"/>
</dbReference>
<keyword evidence="9 18" id="KW-0630">Potassium</keyword>
<comment type="catalytic activity">
    <reaction evidence="1 18 19">
        <text>(6R)-NADHX = (6S)-NADHX</text>
        <dbReference type="Rhea" id="RHEA:32215"/>
        <dbReference type="ChEBI" id="CHEBI:64074"/>
        <dbReference type="ChEBI" id="CHEBI:64075"/>
        <dbReference type="EC" id="5.1.99.6"/>
    </reaction>
</comment>
<keyword evidence="6 17" id="KW-0547">Nucleotide-binding</keyword>
<evidence type="ECO:0000256" key="19">
    <source>
        <dbReference type="PIRNR" id="PIRNR017184"/>
    </source>
</evidence>
<keyword evidence="13" id="KW-0511">Multifunctional enzyme</keyword>
<dbReference type="EC" id="5.1.99.6" evidence="19"/>
<keyword evidence="7 17" id="KW-0067">ATP-binding</keyword>
<feature type="binding site" evidence="18">
    <location>
        <position position="130"/>
    </location>
    <ligand>
        <name>K(+)</name>
        <dbReference type="ChEBI" id="CHEBI:29103"/>
    </ligand>
</feature>
<evidence type="ECO:0000256" key="13">
    <source>
        <dbReference type="ARBA" id="ARBA00023268"/>
    </source>
</evidence>
<organism evidence="22 23">
    <name type="scientific">Fusibacter paucivorans</name>
    <dbReference type="NCBI Taxonomy" id="76009"/>
    <lineage>
        <taxon>Bacteria</taxon>
        <taxon>Bacillati</taxon>
        <taxon>Bacillota</taxon>
        <taxon>Clostridia</taxon>
        <taxon>Eubacteriales</taxon>
        <taxon>Eubacteriales Family XII. Incertae Sedis</taxon>
        <taxon>Fusibacter</taxon>
    </lineage>
</organism>
<dbReference type="EC" id="4.2.1.136" evidence="19"/>
<evidence type="ECO:0000256" key="8">
    <source>
        <dbReference type="ARBA" id="ARBA00022857"/>
    </source>
</evidence>
<feature type="binding site" evidence="18">
    <location>
        <position position="166"/>
    </location>
    <ligand>
        <name>K(+)</name>
        <dbReference type="ChEBI" id="CHEBI:29103"/>
    </ligand>
</feature>
<dbReference type="HAMAP" id="MF_01965">
    <property type="entry name" value="NADHX_dehydratase"/>
    <property type="match status" value="1"/>
</dbReference>
<evidence type="ECO:0000256" key="5">
    <source>
        <dbReference type="ARBA" id="ARBA00022723"/>
    </source>
</evidence>
<evidence type="ECO:0000256" key="7">
    <source>
        <dbReference type="ARBA" id="ARBA00022840"/>
    </source>
</evidence>
<feature type="binding site" evidence="17">
    <location>
        <begin position="424"/>
        <end position="428"/>
    </location>
    <ligand>
        <name>AMP</name>
        <dbReference type="ChEBI" id="CHEBI:456215"/>
    </ligand>
</feature>
<evidence type="ECO:0000256" key="16">
    <source>
        <dbReference type="ARBA" id="ARBA00049209"/>
    </source>
</evidence>
<feature type="binding site" evidence="18">
    <location>
        <position position="163"/>
    </location>
    <ligand>
        <name>(6S)-NADPHX</name>
        <dbReference type="ChEBI" id="CHEBI:64076"/>
    </ligand>
</feature>
<dbReference type="RefSeq" id="WP_213236874.1">
    <property type="nucleotide sequence ID" value="NZ_JAHBCL010000015.1"/>
</dbReference>
<feature type="binding site" evidence="17">
    <location>
        <position position="387"/>
    </location>
    <ligand>
        <name>(6S)-NADPHX</name>
        <dbReference type="ChEBI" id="CHEBI:64076"/>
    </ligand>
</feature>
<dbReference type="InterPro" id="IPR017953">
    <property type="entry name" value="Carbohydrate_kinase_pred_CS"/>
</dbReference>
<dbReference type="Proteomes" id="UP000746471">
    <property type="component" value="Unassembled WGS sequence"/>
</dbReference>
<comment type="catalytic activity">
    <reaction evidence="16 17 19">
        <text>(6S)-NADPHX + ADP = AMP + phosphate + NADPH + H(+)</text>
        <dbReference type="Rhea" id="RHEA:32235"/>
        <dbReference type="ChEBI" id="CHEBI:15378"/>
        <dbReference type="ChEBI" id="CHEBI:43474"/>
        <dbReference type="ChEBI" id="CHEBI:57783"/>
        <dbReference type="ChEBI" id="CHEBI:64076"/>
        <dbReference type="ChEBI" id="CHEBI:456215"/>
        <dbReference type="ChEBI" id="CHEBI:456216"/>
        <dbReference type="EC" id="4.2.1.136"/>
    </reaction>
</comment>
<comment type="function">
    <text evidence="18">Catalyzes the epimerization of the S- and R-forms of NAD(P)HX, a damaged form of NAD(P)H that is a result of enzymatic or heat-dependent hydration. This is a prerequisite for the S-specific NAD(P)H-hydrate dehydratase to allow the repair of both epimers of NAD(P)HX.</text>
</comment>
<evidence type="ECO:0000256" key="1">
    <source>
        <dbReference type="ARBA" id="ARBA00000013"/>
    </source>
</evidence>
<keyword evidence="8 17" id="KW-0521">NADP</keyword>
<comment type="similarity">
    <text evidence="17">Belongs to the NnrD/CARKD family.</text>
</comment>
<dbReference type="Gene3D" id="3.40.50.10260">
    <property type="entry name" value="YjeF N-terminal domain"/>
    <property type="match status" value="1"/>
</dbReference>
<dbReference type="PANTHER" id="PTHR12592">
    <property type="entry name" value="ATP-DEPENDENT (S)-NAD(P)H-HYDRATE DEHYDRATASE FAMILY MEMBER"/>
    <property type="match status" value="1"/>
</dbReference>
<feature type="binding site" evidence="17">
    <location>
        <position position="454"/>
    </location>
    <ligand>
        <name>(6S)-NADPHX</name>
        <dbReference type="ChEBI" id="CHEBI:64076"/>
    </ligand>
</feature>
<evidence type="ECO:0000259" key="20">
    <source>
        <dbReference type="PROSITE" id="PS51383"/>
    </source>
</evidence>
<dbReference type="Pfam" id="PF01256">
    <property type="entry name" value="Carb_kinase"/>
    <property type="match status" value="1"/>
</dbReference>
<dbReference type="PROSITE" id="PS51383">
    <property type="entry name" value="YJEF_C_3"/>
    <property type="match status" value="1"/>
</dbReference>
<feature type="domain" description="YjeF C-terminal" evidence="20">
    <location>
        <begin position="230"/>
        <end position="513"/>
    </location>
</feature>
<comment type="subunit">
    <text evidence="17">Homotetramer.</text>
</comment>
<protein>
    <recommendedName>
        <fullName evidence="19">Bifunctional NAD(P)H-hydrate repair enzyme</fullName>
    </recommendedName>
    <alternativeName>
        <fullName evidence="19">Nicotinamide nucleotide repair protein</fullName>
    </alternativeName>
    <domain>
        <recommendedName>
            <fullName evidence="19">ADP-dependent (S)-NAD(P)H-hydrate dehydratase</fullName>
            <ecNumber evidence="19">4.2.1.136</ecNumber>
        </recommendedName>
        <alternativeName>
            <fullName evidence="19">ADP-dependent NAD(P)HX dehydratase</fullName>
        </alternativeName>
    </domain>
    <domain>
        <recommendedName>
            <fullName evidence="19">NAD(P)H-hydrate epimerase</fullName>
            <ecNumber evidence="19">5.1.99.6</ecNumber>
        </recommendedName>
    </domain>
</protein>
<evidence type="ECO:0000313" key="22">
    <source>
        <dbReference type="EMBL" id="MBS7527013.1"/>
    </source>
</evidence>
<keyword evidence="5 18" id="KW-0479">Metal-binding</keyword>
<evidence type="ECO:0000256" key="9">
    <source>
        <dbReference type="ARBA" id="ARBA00022958"/>
    </source>
</evidence>
<proteinExistence type="inferred from homology"/>
<comment type="function">
    <text evidence="17">Catalyzes the dehydration of the S-form of NAD(P)HX at the expense of ADP, which is converted to AMP. Together with NAD(P)HX epimerase, which catalyzes the epimerization of the S- and R-forms, the enzyme allows the repair of both epimers of NAD(P)HX, a damaged form of NAD(P)H that is a result of enzymatic or heat-dependent hydration.</text>
</comment>
<evidence type="ECO:0000256" key="18">
    <source>
        <dbReference type="HAMAP-Rule" id="MF_01966"/>
    </source>
</evidence>